<dbReference type="GO" id="GO:0006355">
    <property type="term" value="P:regulation of DNA-templated transcription"/>
    <property type="evidence" value="ECO:0007669"/>
    <property type="project" value="InterPro"/>
</dbReference>
<feature type="domain" description="OmpR/PhoB-type" evidence="3">
    <location>
        <begin position="2"/>
        <end position="106"/>
    </location>
</feature>
<dbReference type="InterPro" id="IPR036388">
    <property type="entry name" value="WH-like_DNA-bd_sf"/>
</dbReference>
<reference evidence="5 6" key="1">
    <citation type="submission" date="2018-10" db="EMBL/GenBank/DDBJ databases">
        <title>Transmission dynamics of multidrug resistant bacteria on intensive care unit surfaces.</title>
        <authorList>
            <person name="D'Souza A.W."/>
            <person name="Potter R.F."/>
            <person name="Wallace M."/>
            <person name="Shupe A."/>
            <person name="Patel S."/>
            <person name="Sun S."/>
            <person name="Gul D."/>
            <person name="Kwon J.H."/>
            <person name="Andleeb S."/>
            <person name="Burnham C.-A.D."/>
            <person name="Dantas G."/>
        </authorList>
    </citation>
    <scope>NUCLEOTIDE SEQUENCE [LARGE SCALE GENOMIC DNA]</scope>
    <source>
        <strain evidence="5 6">AS_373</strain>
    </source>
</reference>
<dbReference type="AlphaFoldDB" id="A0A3R9F989"/>
<protein>
    <submittedName>
        <fullName evidence="5">CadC family transcriptional regulator</fullName>
    </submittedName>
    <submittedName>
        <fullName evidence="4">Winged helix-turn-helix domain-containing protein</fullName>
    </submittedName>
</protein>
<dbReference type="GO" id="GO:0000160">
    <property type="term" value="P:phosphorelay signal transduction system"/>
    <property type="evidence" value="ECO:0007669"/>
    <property type="project" value="InterPro"/>
</dbReference>
<dbReference type="InterPro" id="IPR016032">
    <property type="entry name" value="Sig_transdc_resp-reg_C-effctor"/>
</dbReference>
<dbReference type="Proteomes" id="UP001187066">
    <property type="component" value="Unassembled WGS sequence"/>
</dbReference>
<dbReference type="Gene3D" id="1.10.10.10">
    <property type="entry name" value="Winged helix-like DNA-binding domain superfamily/Winged helix DNA-binding domain"/>
    <property type="match status" value="1"/>
</dbReference>
<reference evidence="4 7" key="2">
    <citation type="submission" date="2023-10" db="EMBL/GenBank/DDBJ databases">
        <authorList>
            <person name="Dale J."/>
        </authorList>
    </citation>
    <scope>NUCLEOTIDE SEQUENCE [LARGE SCALE GENOMIC DNA]</scope>
    <source>
        <strain evidence="4 7">2023EL-00970</strain>
    </source>
</reference>
<dbReference type="SUPFAM" id="SSF46894">
    <property type="entry name" value="C-terminal effector domain of the bipartite response regulators"/>
    <property type="match status" value="1"/>
</dbReference>
<dbReference type="EMBL" id="RHXB01000002">
    <property type="protein sequence ID" value="RSE28489.1"/>
    <property type="molecule type" value="Genomic_DNA"/>
</dbReference>
<dbReference type="InterPro" id="IPR001867">
    <property type="entry name" value="OmpR/PhoB-type_DNA-bd"/>
</dbReference>
<feature type="DNA-binding region" description="OmpR/PhoB-type" evidence="2">
    <location>
        <begin position="2"/>
        <end position="106"/>
    </location>
</feature>
<evidence type="ECO:0000256" key="2">
    <source>
        <dbReference type="PROSITE-ProRule" id="PRU01091"/>
    </source>
</evidence>
<evidence type="ECO:0000313" key="4">
    <source>
        <dbReference type="EMBL" id="MDV7021798.1"/>
    </source>
</evidence>
<evidence type="ECO:0000313" key="6">
    <source>
        <dbReference type="Proteomes" id="UP000275331"/>
    </source>
</evidence>
<proteinExistence type="predicted"/>
<sequence length="257" mass="29195">MTQVYLLNGTVAFWPQKHKLVSLAEEGKTLALSNPASRCLDLLIRHHGEVILRDTFFQQVWINNGAQVTNNTFYQNISLLRRAFKEFGLNEEWIVTVPKVGIKLEAQLPIDIRDVEDEPVSPVVEPAQVPPVAAAMNKPPGIWRKAAAALVALSVCAAAGFFTWHSDIDNRLQHFVLLENLNGCQFFVNPDAVDFKKHQDFAQRFTEDCRTRPWVYLSAYKNFSRLSALSCREAFQVWGKNQCVTRYIFLGVNNDNT</sequence>
<accession>A0A3R9F989</accession>
<evidence type="ECO:0000259" key="3">
    <source>
        <dbReference type="PROSITE" id="PS51755"/>
    </source>
</evidence>
<organism evidence="5 6">
    <name type="scientific">Atlantibacter subterraneus</name>
    <dbReference type="NCBI Taxonomy" id="255519"/>
    <lineage>
        <taxon>Bacteria</taxon>
        <taxon>Pseudomonadati</taxon>
        <taxon>Pseudomonadota</taxon>
        <taxon>Gammaproteobacteria</taxon>
        <taxon>Enterobacterales</taxon>
        <taxon>Enterobacteriaceae</taxon>
        <taxon>Atlantibacter</taxon>
    </lineage>
</organism>
<name>A0A3R9F989_9ENTR</name>
<evidence type="ECO:0000256" key="1">
    <source>
        <dbReference type="ARBA" id="ARBA00023125"/>
    </source>
</evidence>
<dbReference type="RefSeq" id="WP_125291692.1">
    <property type="nucleotide sequence ID" value="NZ_CP100494.1"/>
</dbReference>
<keyword evidence="1 2" id="KW-0238">DNA-binding</keyword>
<dbReference type="Pfam" id="PF00486">
    <property type="entry name" value="Trans_reg_C"/>
    <property type="match status" value="1"/>
</dbReference>
<dbReference type="OrthoDB" id="7003224at2"/>
<keyword evidence="7" id="KW-1185">Reference proteome</keyword>
<evidence type="ECO:0000313" key="7">
    <source>
        <dbReference type="Proteomes" id="UP001187066"/>
    </source>
</evidence>
<dbReference type="PROSITE" id="PS51755">
    <property type="entry name" value="OMPR_PHOB"/>
    <property type="match status" value="1"/>
</dbReference>
<dbReference type="CDD" id="cd00383">
    <property type="entry name" value="trans_reg_C"/>
    <property type="match status" value="1"/>
</dbReference>
<dbReference type="GO" id="GO:0003677">
    <property type="term" value="F:DNA binding"/>
    <property type="evidence" value="ECO:0007669"/>
    <property type="project" value="UniProtKB-UniRule"/>
</dbReference>
<gene>
    <name evidence="5" type="ORF">EGT71_03640</name>
    <name evidence="4" type="ORF">R4P48_03765</name>
</gene>
<dbReference type="GeneID" id="84665814"/>
<dbReference type="EMBL" id="JAWLOF010000002">
    <property type="protein sequence ID" value="MDV7021798.1"/>
    <property type="molecule type" value="Genomic_DNA"/>
</dbReference>
<dbReference type="Proteomes" id="UP000275331">
    <property type="component" value="Unassembled WGS sequence"/>
</dbReference>
<dbReference type="SMART" id="SM00862">
    <property type="entry name" value="Trans_reg_C"/>
    <property type="match status" value="1"/>
</dbReference>
<evidence type="ECO:0000313" key="5">
    <source>
        <dbReference type="EMBL" id="RSE28489.1"/>
    </source>
</evidence>
<comment type="caution">
    <text evidence="5">The sequence shown here is derived from an EMBL/GenBank/DDBJ whole genome shotgun (WGS) entry which is preliminary data.</text>
</comment>